<comment type="caution">
    <text evidence="3">The sequence shown here is derived from an EMBL/GenBank/DDBJ whole genome shotgun (WGS) entry which is preliminary data.</text>
</comment>
<proteinExistence type="predicted"/>
<gene>
    <name evidence="3" type="ORF">LTR09_001013</name>
</gene>
<accession>A0AAJ0LWI3</accession>
<dbReference type="EMBL" id="JAWDJX010000002">
    <property type="protein sequence ID" value="KAK3057937.1"/>
    <property type="molecule type" value="Genomic_DNA"/>
</dbReference>
<evidence type="ECO:0000256" key="1">
    <source>
        <dbReference type="SAM" id="Phobius"/>
    </source>
</evidence>
<dbReference type="Proteomes" id="UP001271007">
    <property type="component" value="Unassembled WGS sequence"/>
</dbReference>
<protein>
    <recommendedName>
        <fullName evidence="2">AB hydrolase-1 domain-containing protein</fullName>
    </recommendedName>
</protein>
<keyword evidence="1" id="KW-1133">Transmembrane helix</keyword>
<reference evidence="3" key="1">
    <citation type="submission" date="2023-04" db="EMBL/GenBank/DDBJ databases">
        <title>Black Yeasts Isolated from many extreme environments.</title>
        <authorList>
            <person name="Coleine C."/>
            <person name="Stajich J.E."/>
            <person name="Selbmann L."/>
        </authorList>
    </citation>
    <scope>NUCLEOTIDE SEQUENCE</scope>
    <source>
        <strain evidence="3">CCFEE 5312</strain>
    </source>
</reference>
<sequence length="401" mass="44076">MPNVLSKVAITAAATVAGYALILGALMTPLLQRFALYANKFNTLFYHNINSAEQFGFCKNQVTPLNIRTLDGETLYAWHVLPVDVYTRNEQKLRLEDRPGAPVNDFAVTTPFKLLTKDPKARVVISCHLAQGWRTDTMHRLTTQPHTHVFTIDYRGYGHSSGSPTEAGLITDGVALLNYVLHIANIPPERILLIGQSLGTAVASAVALEFADPNNSLHPGRLGGAEEASLLANADLITQPTAFAGIILVAPFSNLPSLMLTYRMGGLVPLLLPLRPFPWLSRLLTDNMVDKWPTADRLRAYYDAFASRTELLTSAGGRRMGSVQIVHAIDDMDITYRQTETICRRMLGEGEKCSDGEGLVELRRDGRPDLRFEIVGHGGHNRIVTYSPVAAAVVRAFEDIS</sequence>
<dbReference type="AlphaFoldDB" id="A0AAJ0LWI3"/>
<evidence type="ECO:0000313" key="4">
    <source>
        <dbReference type="Proteomes" id="UP001271007"/>
    </source>
</evidence>
<organism evidence="3 4">
    <name type="scientific">Extremus antarcticus</name>
    <dbReference type="NCBI Taxonomy" id="702011"/>
    <lineage>
        <taxon>Eukaryota</taxon>
        <taxon>Fungi</taxon>
        <taxon>Dikarya</taxon>
        <taxon>Ascomycota</taxon>
        <taxon>Pezizomycotina</taxon>
        <taxon>Dothideomycetes</taxon>
        <taxon>Dothideomycetidae</taxon>
        <taxon>Mycosphaerellales</taxon>
        <taxon>Extremaceae</taxon>
        <taxon>Extremus</taxon>
    </lineage>
</organism>
<keyword evidence="1" id="KW-0472">Membrane</keyword>
<keyword evidence="1" id="KW-0812">Transmembrane</keyword>
<evidence type="ECO:0000313" key="3">
    <source>
        <dbReference type="EMBL" id="KAK3057937.1"/>
    </source>
</evidence>
<dbReference type="InterPro" id="IPR029058">
    <property type="entry name" value="AB_hydrolase_fold"/>
</dbReference>
<dbReference type="Pfam" id="PF12697">
    <property type="entry name" value="Abhydrolase_6"/>
    <property type="match status" value="1"/>
</dbReference>
<name>A0AAJ0LWI3_9PEZI</name>
<evidence type="ECO:0000259" key="2">
    <source>
        <dbReference type="Pfam" id="PF12697"/>
    </source>
</evidence>
<feature type="transmembrane region" description="Helical" evidence="1">
    <location>
        <begin position="12"/>
        <end position="31"/>
    </location>
</feature>
<keyword evidence="4" id="KW-1185">Reference proteome</keyword>
<feature type="domain" description="AB hydrolase-1" evidence="2">
    <location>
        <begin position="131"/>
        <end position="385"/>
    </location>
</feature>
<dbReference type="SUPFAM" id="SSF53474">
    <property type="entry name" value="alpha/beta-Hydrolases"/>
    <property type="match status" value="1"/>
</dbReference>
<dbReference type="InterPro" id="IPR000073">
    <property type="entry name" value="AB_hydrolase_1"/>
</dbReference>
<dbReference type="PANTHER" id="PTHR12277">
    <property type="entry name" value="ALPHA/BETA HYDROLASE DOMAIN-CONTAINING PROTEIN"/>
    <property type="match status" value="1"/>
</dbReference>
<dbReference type="PANTHER" id="PTHR12277:SF81">
    <property type="entry name" value="PROTEIN ABHD13"/>
    <property type="match status" value="1"/>
</dbReference>
<dbReference type="Gene3D" id="3.40.50.1820">
    <property type="entry name" value="alpha/beta hydrolase"/>
    <property type="match status" value="1"/>
</dbReference>